<protein>
    <submittedName>
        <fullName evidence="1">Uncharacterized protein</fullName>
    </submittedName>
</protein>
<sequence>RLYTFFFSNLTFITKTSKSTCPILDKTFRPTNFLHTDALPNLQNLNLLKTQHWSLPKILYPAPLQNYPPRSYPTPPPLCSLKNFPIHPVRSPTRVAVPKPDEQSTTELVLLLLAAQHASSVQSLADRQALAADRRATQDRLAQFEQAILRLSVKPEPPAPSPQPSDGGIDLQHFSVEPFLNWIKQLEVFFETKG</sequence>
<comment type="caution">
    <text evidence="1">The sequence shown here is derived from an EMBL/GenBank/DDBJ whole genome shotgun (WGS) entry which is preliminary data.</text>
</comment>
<evidence type="ECO:0000313" key="2">
    <source>
        <dbReference type="Proteomes" id="UP000037035"/>
    </source>
</evidence>
<organism evidence="1 2">
    <name type="scientific">Puccinia sorghi</name>
    <dbReference type="NCBI Taxonomy" id="27349"/>
    <lineage>
        <taxon>Eukaryota</taxon>
        <taxon>Fungi</taxon>
        <taxon>Dikarya</taxon>
        <taxon>Basidiomycota</taxon>
        <taxon>Pucciniomycotina</taxon>
        <taxon>Pucciniomycetes</taxon>
        <taxon>Pucciniales</taxon>
        <taxon>Pucciniaceae</taxon>
        <taxon>Puccinia</taxon>
    </lineage>
</organism>
<gene>
    <name evidence="1" type="ORF">VP01_9710g1</name>
</gene>
<reference evidence="1 2" key="1">
    <citation type="submission" date="2015-08" db="EMBL/GenBank/DDBJ databases">
        <title>Next Generation Sequencing and Analysis of the Genome of Puccinia sorghi L Schw, the Causal Agent of Maize Common Rust.</title>
        <authorList>
            <person name="Rochi L."/>
            <person name="Burguener G."/>
            <person name="Darino M."/>
            <person name="Turjanski A."/>
            <person name="Kreff E."/>
            <person name="Dieguez M.J."/>
            <person name="Sacco F."/>
        </authorList>
    </citation>
    <scope>NUCLEOTIDE SEQUENCE [LARGE SCALE GENOMIC DNA]</scope>
    <source>
        <strain evidence="1 2">RO10H11247</strain>
    </source>
</reference>
<feature type="non-terminal residue" evidence="1">
    <location>
        <position position="1"/>
    </location>
</feature>
<dbReference type="EMBL" id="LAVV01015393">
    <property type="protein sequence ID" value="KNZ43917.1"/>
    <property type="molecule type" value="Genomic_DNA"/>
</dbReference>
<dbReference type="VEuPathDB" id="FungiDB:VP01_9710g1"/>
<accession>A0A0L6U6G8</accession>
<keyword evidence="2" id="KW-1185">Reference proteome</keyword>
<dbReference type="Proteomes" id="UP000037035">
    <property type="component" value="Unassembled WGS sequence"/>
</dbReference>
<name>A0A0L6U6G8_9BASI</name>
<feature type="non-terminal residue" evidence="1">
    <location>
        <position position="194"/>
    </location>
</feature>
<evidence type="ECO:0000313" key="1">
    <source>
        <dbReference type="EMBL" id="KNZ43917.1"/>
    </source>
</evidence>
<dbReference type="AlphaFoldDB" id="A0A0L6U6G8"/>
<proteinExistence type="predicted"/>